<evidence type="ECO:0000256" key="10">
    <source>
        <dbReference type="ARBA" id="ARBA00022842"/>
    </source>
</evidence>
<evidence type="ECO:0000256" key="6">
    <source>
        <dbReference type="ARBA" id="ARBA00022723"/>
    </source>
</evidence>
<dbReference type="EC" id="2.7.1.50" evidence="4"/>
<keyword evidence="9" id="KW-0067">ATP-binding</keyword>
<evidence type="ECO:0000313" key="12">
    <source>
        <dbReference type="EMBL" id="KGO31677.1"/>
    </source>
</evidence>
<evidence type="ECO:0000256" key="4">
    <source>
        <dbReference type="ARBA" id="ARBA00012129"/>
    </source>
</evidence>
<evidence type="ECO:0000256" key="11">
    <source>
        <dbReference type="ARBA" id="ARBA00022977"/>
    </source>
</evidence>
<organism evidence="12 13">
    <name type="scientific">Oenococcus alcoholitolerans</name>
    <dbReference type="NCBI Taxonomy" id="931074"/>
    <lineage>
        <taxon>Bacteria</taxon>
        <taxon>Bacillati</taxon>
        <taxon>Bacillota</taxon>
        <taxon>Bacilli</taxon>
        <taxon>Lactobacillales</taxon>
        <taxon>Lactobacillaceae</taxon>
        <taxon>Oenococcus</taxon>
    </lineage>
</organism>
<comment type="caution">
    <text evidence="12">The sequence shown here is derived from an EMBL/GenBank/DDBJ whole genome shotgun (WGS) entry which is preliminary data.</text>
</comment>
<dbReference type="SUPFAM" id="SSF53613">
    <property type="entry name" value="Ribokinase-like"/>
    <property type="match status" value="1"/>
</dbReference>
<gene>
    <name evidence="12" type="ORF">Q757_05730</name>
</gene>
<dbReference type="Proteomes" id="UP000030023">
    <property type="component" value="Unassembled WGS sequence"/>
</dbReference>
<evidence type="ECO:0000256" key="7">
    <source>
        <dbReference type="ARBA" id="ARBA00022741"/>
    </source>
</evidence>
<evidence type="ECO:0000256" key="9">
    <source>
        <dbReference type="ARBA" id="ARBA00022840"/>
    </source>
</evidence>
<evidence type="ECO:0000313" key="13">
    <source>
        <dbReference type="Proteomes" id="UP000030023"/>
    </source>
</evidence>
<sequence length="250" mass="26587">MTDKILPIIKKIRNNNPVILNIANSVTQQHVADAINYIGASPIMFDDPDEAEDLMQVADGLSINLGTPNDHVFKKALLAGKKANQAGKPILVDPVAVSASATRQKFFTELSQEIDFSLIRGNAAEIAAICKQTWKSRGIDDNDQNANTADKIALAVRAAKTFACAVFISGQKDIISDGRDTFVVSNGNSQLKTNVGSGDMLDGILTSALAVENSLVSAASASAILSISAEIAADKYPDKPMSFWSSYSIN</sequence>
<comment type="pathway">
    <text evidence="3">Cofactor biosynthesis; thiamine diphosphate biosynthesis; 4-methyl-5-(2-phosphoethyl)-thiazole from 5-(2-hydroxyethyl)-4-methylthiazole: step 1/1.</text>
</comment>
<comment type="cofactor">
    <cofactor evidence="2">
        <name>Mg(2+)</name>
        <dbReference type="ChEBI" id="CHEBI:18420"/>
    </cofactor>
</comment>
<evidence type="ECO:0000256" key="3">
    <source>
        <dbReference type="ARBA" id="ARBA00004868"/>
    </source>
</evidence>
<name>A0ABR4XQC4_9LACO</name>
<dbReference type="CDD" id="cd01170">
    <property type="entry name" value="THZ_kinase"/>
    <property type="match status" value="1"/>
</dbReference>
<keyword evidence="10" id="KW-0460">Magnesium</keyword>
<keyword evidence="11" id="KW-0784">Thiamine biosynthesis</keyword>
<comment type="catalytic activity">
    <reaction evidence="1">
        <text>5-(2-hydroxyethyl)-4-methylthiazole + ATP = 4-methyl-5-(2-phosphooxyethyl)-thiazole + ADP + H(+)</text>
        <dbReference type="Rhea" id="RHEA:24212"/>
        <dbReference type="ChEBI" id="CHEBI:15378"/>
        <dbReference type="ChEBI" id="CHEBI:17957"/>
        <dbReference type="ChEBI" id="CHEBI:30616"/>
        <dbReference type="ChEBI" id="CHEBI:58296"/>
        <dbReference type="ChEBI" id="CHEBI:456216"/>
        <dbReference type="EC" id="2.7.1.50"/>
    </reaction>
</comment>
<dbReference type="Gene3D" id="3.40.1190.20">
    <property type="match status" value="1"/>
</dbReference>
<accession>A0ABR4XQC4</accession>
<dbReference type="NCBIfam" id="NF006830">
    <property type="entry name" value="PRK09355.1"/>
    <property type="match status" value="1"/>
</dbReference>
<dbReference type="EMBL" id="AXCV01000253">
    <property type="protein sequence ID" value="KGO31677.1"/>
    <property type="molecule type" value="Genomic_DNA"/>
</dbReference>
<evidence type="ECO:0000256" key="2">
    <source>
        <dbReference type="ARBA" id="ARBA00001946"/>
    </source>
</evidence>
<reference evidence="12 13" key="1">
    <citation type="journal article" date="2014" name="Antonie Van Leeuwenhoek">
        <title>Oenococcus alcoholitolerans sp. nov., a lactic acid bacteria isolated from cachaca and ethanol fermentation processes.</title>
        <authorList>
            <person name="Badotti F."/>
            <person name="Moreira A.P."/>
            <person name="Tonon L.A."/>
            <person name="de Lucena B.T."/>
            <person name="Gomes Fde C."/>
            <person name="Kruger R."/>
            <person name="Thompson C.C."/>
            <person name="de Morais M.A.Jr."/>
            <person name="Rosa C.A."/>
            <person name="Thompson F.L."/>
        </authorList>
    </citation>
    <scope>NUCLEOTIDE SEQUENCE [LARGE SCALE GENOMIC DNA]</scope>
    <source>
        <strain evidence="12 13">UFRJ-M7.2.18</strain>
    </source>
</reference>
<dbReference type="InterPro" id="IPR029056">
    <property type="entry name" value="Ribokinase-like"/>
</dbReference>
<keyword evidence="7" id="KW-0547">Nucleotide-binding</keyword>
<proteinExistence type="predicted"/>
<keyword evidence="13" id="KW-1185">Reference proteome</keyword>
<dbReference type="PIRSF" id="PIRSF000513">
    <property type="entry name" value="Thz_kinase"/>
    <property type="match status" value="1"/>
</dbReference>
<dbReference type="PRINTS" id="PR01099">
    <property type="entry name" value="HYETHTZKNASE"/>
</dbReference>
<keyword evidence="5" id="KW-0808">Transferase</keyword>
<dbReference type="Pfam" id="PF02110">
    <property type="entry name" value="HK"/>
    <property type="match status" value="1"/>
</dbReference>
<evidence type="ECO:0000256" key="8">
    <source>
        <dbReference type="ARBA" id="ARBA00022777"/>
    </source>
</evidence>
<dbReference type="InterPro" id="IPR000417">
    <property type="entry name" value="Hyethyz_kinase"/>
</dbReference>
<protein>
    <recommendedName>
        <fullName evidence="4">hydroxyethylthiazole kinase</fullName>
        <ecNumber evidence="4">2.7.1.50</ecNumber>
    </recommendedName>
</protein>
<keyword evidence="6" id="KW-0479">Metal-binding</keyword>
<keyword evidence="8" id="KW-0418">Kinase</keyword>
<evidence type="ECO:0000256" key="1">
    <source>
        <dbReference type="ARBA" id="ARBA00001771"/>
    </source>
</evidence>
<evidence type="ECO:0000256" key="5">
    <source>
        <dbReference type="ARBA" id="ARBA00022679"/>
    </source>
</evidence>